<keyword evidence="1" id="KW-0812">Transmembrane</keyword>
<evidence type="ECO:0000256" key="1">
    <source>
        <dbReference type="SAM" id="Phobius"/>
    </source>
</evidence>
<feature type="transmembrane region" description="Helical" evidence="1">
    <location>
        <begin position="69"/>
        <end position="90"/>
    </location>
</feature>
<dbReference type="AlphaFoldDB" id="A0A4Q9HXQ3"/>
<accession>A0A4Q9HXQ3</accession>
<name>A0A4Q9HXQ3_STRKA</name>
<comment type="caution">
    <text evidence="2">The sequence shown here is derived from an EMBL/GenBank/DDBJ whole genome shotgun (WGS) entry which is preliminary data.</text>
</comment>
<keyword evidence="1" id="KW-0472">Membrane</keyword>
<proteinExistence type="predicted"/>
<keyword evidence="1" id="KW-1133">Transmembrane helix</keyword>
<gene>
    <name evidence="2" type="primary">amaP</name>
    <name evidence="2" type="ORF">EYS09_08995</name>
</gene>
<dbReference type="EMBL" id="SIXH01000056">
    <property type="protein sequence ID" value="TBO59996.1"/>
    <property type="molecule type" value="Genomic_DNA"/>
</dbReference>
<protein>
    <submittedName>
        <fullName evidence="2">Alkaline shock response membrane anchor protein AmaP</fullName>
    </submittedName>
</protein>
<dbReference type="RefSeq" id="WP_131122825.1">
    <property type="nucleotide sequence ID" value="NZ_SIXH01000056.1"/>
</dbReference>
<evidence type="ECO:0000313" key="3">
    <source>
        <dbReference type="Proteomes" id="UP000292452"/>
    </source>
</evidence>
<dbReference type="NCBIfam" id="NF033218">
    <property type="entry name" value="anchor_AmaP"/>
    <property type="match status" value="1"/>
</dbReference>
<sequence length="201" mass="21543">MREVRGTANRILLGLTGAVLLGTGGAVLLGGLDLPAAWHLGLPGGWPWTAPGDVLVPARTRTRWTDSGWWWPAVIAALAVLVLLLLWWLLAQFRRHRLPEVLVDSGDGEGAVVRGRALEDVLAAETVALEGVDRAGVVLTGRRTAPRLRAVLLLAPHADPGTVVLRLSGEAVARARRSAGLDRLPAHVRLRARGHRAERVS</sequence>
<dbReference type="Proteomes" id="UP000292452">
    <property type="component" value="Unassembled WGS sequence"/>
</dbReference>
<organism evidence="2 3">
    <name type="scientific">Streptomyces kasugaensis</name>
    <dbReference type="NCBI Taxonomy" id="1946"/>
    <lineage>
        <taxon>Bacteria</taxon>
        <taxon>Bacillati</taxon>
        <taxon>Actinomycetota</taxon>
        <taxon>Actinomycetes</taxon>
        <taxon>Kitasatosporales</taxon>
        <taxon>Streptomycetaceae</taxon>
        <taxon>Streptomyces</taxon>
    </lineage>
</organism>
<reference evidence="2 3" key="1">
    <citation type="submission" date="2019-02" db="EMBL/GenBank/DDBJ databases">
        <title>Draft Genome Sequence of Streptomyces sp. AM-2504, identified by 16S rRNA comparative analysis as a Streptomyces Kasugaensis strain.</title>
        <authorList>
            <person name="Napolioni V."/>
            <person name="Giuliodori A.M."/>
            <person name="Spurio R."/>
            <person name="Fabbretti A."/>
        </authorList>
    </citation>
    <scope>NUCLEOTIDE SEQUENCE [LARGE SCALE GENOMIC DNA]</scope>
    <source>
        <strain evidence="2 3">AM-2504</strain>
    </source>
</reference>
<feature type="transmembrane region" description="Helical" evidence="1">
    <location>
        <begin position="12"/>
        <end position="32"/>
    </location>
</feature>
<evidence type="ECO:0000313" key="2">
    <source>
        <dbReference type="EMBL" id="TBO59996.1"/>
    </source>
</evidence>
<keyword evidence="3" id="KW-1185">Reference proteome</keyword>